<evidence type="ECO:0000313" key="12">
    <source>
        <dbReference type="Proteomes" id="UP000094527"/>
    </source>
</evidence>
<keyword evidence="12" id="KW-1185">Reference proteome</keyword>
<gene>
    <name evidence="11" type="ORF">Ocin01_05290</name>
</gene>
<keyword evidence="4" id="KW-0285">Flavoprotein</keyword>
<dbReference type="Gene3D" id="1.20.140.10">
    <property type="entry name" value="Butyryl-CoA Dehydrogenase, subunit A, domain 3"/>
    <property type="match status" value="2"/>
</dbReference>
<accession>A0A1D2N801</accession>
<dbReference type="InterPro" id="IPR012258">
    <property type="entry name" value="Acyl-CoA_oxidase"/>
</dbReference>
<keyword evidence="7" id="KW-0560">Oxidoreductase</keyword>
<dbReference type="PANTHER" id="PTHR10909:SF390">
    <property type="entry name" value="PEROXISOMAL ACYL-COENZYME A OXIDASE 3"/>
    <property type="match status" value="1"/>
</dbReference>
<evidence type="ECO:0000256" key="4">
    <source>
        <dbReference type="ARBA" id="ARBA00022630"/>
    </source>
</evidence>
<dbReference type="Pfam" id="PF22924">
    <property type="entry name" value="ACOX_C_alpha1"/>
    <property type="match status" value="1"/>
</dbReference>
<comment type="cofactor">
    <cofactor evidence="1">
        <name>FAD</name>
        <dbReference type="ChEBI" id="CHEBI:57692"/>
    </cofactor>
</comment>
<dbReference type="OMA" id="ENIMEPG"/>
<dbReference type="GO" id="GO:0055088">
    <property type="term" value="P:lipid homeostasis"/>
    <property type="evidence" value="ECO:0007669"/>
    <property type="project" value="TreeGrafter"/>
</dbReference>
<dbReference type="GO" id="GO:0005777">
    <property type="term" value="C:peroxisome"/>
    <property type="evidence" value="ECO:0007669"/>
    <property type="project" value="InterPro"/>
</dbReference>
<name>A0A1D2N801_ORCCI</name>
<evidence type="ECO:0000256" key="1">
    <source>
        <dbReference type="ARBA" id="ARBA00001974"/>
    </source>
</evidence>
<dbReference type="InterPro" id="IPR002655">
    <property type="entry name" value="Acyl-CoA_oxidase_C"/>
</dbReference>
<dbReference type="GO" id="GO:0033540">
    <property type="term" value="P:fatty acid beta-oxidation using acyl-CoA oxidase"/>
    <property type="evidence" value="ECO:0007669"/>
    <property type="project" value="TreeGrafter"/>
</dbReference>
<evidence type="ECO:0000256" key="8">
    <source>
        <dbReference type="ARBA" id="ARBA00023098"/>
    </source>
</evidence>
<dbReference type="InterPro" id="IPR055060">
    <property type="entry name" value="ACOX_C_alpha1"/>
</dbReference>
<keyword evidence="6" id="KW-0276">Fatty acid metabolism</keyword>
<keyword evidence="5" id="KW-0274">FAD</keyword>
<dbReference type="STRING" id="48709.A0A1D2N801"/>
<evidence type="ECO:0000259" key="9">
    <source>
        <dbReference type="Pfam" id="PF01756"/>
    </source>
</evidence>
<evidence type="ECO:0000256" key="3">
    <source>
        <dbReference type="ARBA" id="ARBA00006288"/>
    </source>
</evidence>
<dbReference type="EMBL" id="LJIJ01000155">
    <property type="protein sequence ID" value="ODN01378.1"/>
    <property type="molecule type" value="Genomic_DNA"/>
</dbReference>
<dbReference type="FunFam" id="1.20.140.10:FF:000007">
    <property type="entry name" value="Acyl-coenzyme A oxidase"/>
    <property type="match status" value="1"/>
</dbReference>
<protein>
    <submittedName>
        <fullName evidence="11">Peroxisomal acyl-coenzyme A oxidase 3</fullName>
    </submittedName>
</protein>
<organism evidence="11 12">
    <name type="scientific">Orchesella cincta</name>
    <name type="common">Springtail</name>
    <name type="synonym">Podura cincta</name>
    <dbReference type="NCBI Taxonomy" id="48709"/>
    <lineage>
        <taxon>Eukaryota</taxon>
        <taxon>Metazoa</taxon>
        <taxon>Ecdysozoa</taxon>
        <taxon>Arthropoda</taxon>
        <taxon>Hexapoda</taxon>
        <taxon>Collembola</taxon>
        <taxon>Entomobryomorpha</taxon>
        <taxon>Entomobryoidea</taxon>
        <taxon>Orchesellidae</taxon>
        <taxon>Orchesellinae</taxon>
        <taxon>Orchesella</taxon>
    </lineage>
</organism>
<keyword evidence="8" id="KW-0443">Lipid metabolism</keyword>
<comment type="pathway">
    <text evidence="2">Lipid metabolism.</text>
</comment>
<comment type="similarity">
    <text evidence="3">Belongs to the acyl-CoA oxidase family.</text>
</comment>
<dbReference type="SUPFAM" id="SSF47203">
    <property type="entry name" value="Acyl-CoA dehydrogenase C-terminal domain-like"/>
    <property type="match status" value="2"/>
</dbReference>
<dbReference type="PANTHER" id="PTHR10909">
    <property type="entry name" value="ELECTRON TRANSPORT OXIDOREDUCTASE"/>
    <property type="match status" value="1"/>
</dbReference>
<evidence type="ECO:0000256" key="6">
    <source>
        <dbReference type="ARBA" id="ARBA00022832"/>
    </source>
</evidence>
<dbReference type="InterPro" id="IPR036250">
    <property type="entry name" value="AcylCo_DH-like_C"/>
</dbReference>
<dbReference type="OrthoDB" id="538336at2759"/>
<dbReference type="GO" id="GO:0016402">
    <property type="term" value="F:pristanoyl-CoA oxidase activity"/>
    <property type="evidence" value="ECO:0007669"/>
    <property type="project" value="TreeGrafter"/>
</dbReference>
<dbReference type="GO" id="GO:0071949">
    <property type="term" value="F:FAD binding"/>
    <property type="evidence" value="ECO:0007669"/>
    <property type="project" value="InterPro"/>
</dbReference>
<dbReference type="Proteomes" id="UP000094527">
    <property type="component" value="Unassembled WGS sequence"/>
</dbReference>
<feature type="domain" description="Acyl-CoA oxidase C-terminal" evidence="9">
    <location>
        <begin position="235"/>
        <end position="416"/>
    </location>
</feature>
<reference evidence="11 12" key="1">
    <citation type="journal article" date="2016" name="Genome Biol. Evol.">
        <title>Gene Family Evolution Reflects Adaptation to Soil Environmental Stressors in the Genome of the Collembolan Orchesella cincta.</title>
        <authorList>
            <person name="Faddeeva-Vakhrusheva A."/>
            <person name="Derks M.F."/>
            <person name="Anvar S.Y."/>
            <person name="Agamennone V."/>
            <person name="Suring W."/>
            <person name="Smit S."/>
            <person name="van Straalen N.M."/>
            <person name="Roelofs D."/>
        </authorList>
    </citation>
    <scope>NUCLEOTIDE SEQUENCE [LARGE SCALE GENOMIC DNA]</scope>
    <source>
        <tissue evidence="11">Mixed pool</tissue>
    </source>
</reference>
<dbReference type="AlphaFoldDB" id="A0A1D2N801"/>
<evidence type="ECO:0000256" key="2">
    <source>
        <dbReference type="ARBA" id="ARBA00005189"/>
    </source>
</evidence>
<sequence length="420" mass="47090">MMVPLIHTFPGGNQYMLSGVVSAGKGCARKVYFNRNPLAARGSYWYVKKSGRFLMNQANKDPTLWLNAGCPYKSGELFNSGCGPFLYSPRPGQVNFAACTVDRLLEYNKRIDQNAEWKGDGGTRRCSCCLQLPNLFPVGWLEMPFKNVATGGHGYLNCAGIGKLRNDNDANCTYEGDNNVLLQQASNWLITVWSNPKRHEMKDSMPLNTLSFLANHSNGVSRQTFQSQTLQDVLNPESLLEAYKWLVQWLLQSSSEKFHSNLQSGKDSFTARNDSQVYAAQSLSIAFFEHYALDRFWFGLCSQQELPQDIRQVLTKLFLLYGYWSLEKHLAILYQGGYAKGPKAADLIRQAILELCASIKGEVLSLVDAVSPPDFVLNSALGKSDGMVYKNLFLAMSQTPSAFERSSDWKEISKRLKANL</sequence>
<evidence type="ECO:0000256" key="5">
    <source>
        <dbReference type="ARBA" id="ARBA00022827"/>
    </source>
</evidence>
<dbReference type="GO" id="GO:0005504">
    <property type="term" value="F:fatty acid binding"/>
    <property type="evidence" value="ECO:0007669"/>
    <property type="project" value="TreeGrafter"/>
</dbReference>
<evidence type="ECO:0000259" key="10">
    <source>
        <dbReference type="Pfam" id="PF22924"/>
    </source>
</evidence>
<evidence type="ECO:0000313" key="11">
    <source>
        <dbReference type="EMBL" id="ODN01378.1"/>
    </source>
</evidence>
<feature type="domain" description="Acyl-CoA oxidase C-alpha1" evidence="10">
    <location>
        <begin position="149"/>
        <end position="189"/>
    </location>
</feature>
<dbReference type="Pfam" id="PF01756">
    <property type="entry name" value="ACOX"/>
    <property type="match status" value="1"/>
</dbReference>
<proteinExistence type="inferred from homology"/>
<evidence type="ECO:0000256" key="7">
    <source>
        <dbReference type="ARBA" id="ARBA00023002"/>
    </source>
</evidence>
<comment type="caution">
    <text evidence="11">The sequence shown here is derived from an EMBL/GenBank/DDBJ whole genome shotgun (WGS) entry which is preliminary data.</text>
</comment>